<dbReference type="SUPFAM" id="SSF57802">
    <property type="entry name" value="Rubredoxin-like"/>
    <property type="match status" value="1"/>
</dbReference>
<protein>
    <recommendedName>
        <fullName evidence="2">Rubredoxin-like domain-containing protein</fullName>
    </recommendedName>
</protein>
<proteinExistence type="predicted"/>
<accession>A0ABD3HGU7</accession>
<reference evidence="3 4" key="1">
    <citation type="submission" date="2024-09" db="EMBL/GenBank/DDBJ databases">
        <title>Chromosome-scale assembly of Riccia sorocarpa.</title>
        <authorList>
            <person name="Paukszto L."/>
        </authorList>
    </citation>
    <scope>NUCLEOTIDE SEQUENCE [LARGE SCALE GENOMIC DNA]</scope>
    <source>
        <strain evidence="3">LP-2024</strain>
        <tissue evidence="3">Aerial parts of the thallus</tissue>
    </source>
</reference>
<dbReference type="Gene3D" id="2.20.28.10">
    <property type="match status" value="1"/>
</dbReference>
<feature type="compositionally biased region" description="Low complexity" evidence="1">
    <location>
        <begin position="1"/>
        <end position="32"/>
    </location>
</feature>
<dbReference type="AlphaFoldDB" id="A0ABD3HGU7"/>
<feature type="domain" description="Rubredoxin-like" evidence="2">
    <location>
        <begin position="106"/>
        <end position="147"/>
    </location>
</feature>
<dbReference type="PANTHER" id="PTHR48136:SF1">
    <property type="entry name" value="RUBREDOXIN-LIKE SUPERFAMILY PROTEIN"/>
    <property type="match status" value="1"/>
</dbReference>
<dbReference type="PROSITE" id="PS50903">
    <property type="entry name" value="RUBREDOXIN_LIKE"/>
    <property type="match status" value="1"/>
</dbReference>
<keyword evidence="4" id="KW-1185">Reference proteome</keyword>
<evidence type="ECO:0000256" key="1">
    <source>
        <dbReference type="SAM" id="MobiDB-lite"/>
    </source>
</evidence>
<feature type="region of interest" description="Disordered" evidence="1">
    <location>
        <begin position="150"/>
        <end position="177"/>
    </location>
</feature>
<dbReference type="Proteomes" id="UP001633002">
    <property type="component" value="Unassembled WGS sequence"/>
</dbReference>
<evidence type="ECO:0000313" key="4">
    <source>
        <dbReference type="Proteomes" id="UP001633002"/>
    </source>
</evidence>
<comment type="caution">
    <text evidence="3">The sequence shown here is derived from an EMBL/GenBank/DDBJ whole genome shotgun (WGS) entry which is preliminary data.</text>
</comment>
<gene>
    <name evidence="3" type="ORF">R1sor_014888</name>
</gene>
<organism evidence="3 4">
    <name type="scientific">Riccia sorocarpa</name>
    <dbReference type="NCBI Taxonomy" id="122646"/>
    <lineage>
        <taxon>Eukaryota</taxon>
        <taxon>Viridiplantae</taxon>
        <taxon>Streptophyta</taxon>
        <taxon>Embryophyta</taxon>
        <taxon>Marchantiophyta</taxon>
        <taxon>Marchantiopsida</taxon>
        <taxon>Marchantiidae</taxon>
        <taxon>Marchantiales</taxon>
        <taxon>Ricciaceae</taxon>
        <taxon>Riccia</taxon>
    </lineage>
</organism>
<feature type="compositionally biased region" description="Basic and acidic residues" evidence="1">
    <location>
        <begin position="157"/>
        <end position="177"/>
    </location>
</feature>
<evidence type="ECO:0000259" key="2">
    <source>
        <dbReference type="PROSITE" id="PS50903"/>
    </source>
</evidence>
<name>A0ABD3HGU7_9MARC</name>
<dbReference type="CDD" id="cd00350">
    <property type="entry name" value="rubredoxin_like"/>
    <property type="match status" value="1"/>
</dbReference>
<feature type="region of interest" description="Disordered" evidence="1">
    <location>
        <begin position="1"/>
        <end position="93"/>
    </location>
</feature>
<dbReference type="EMBL" id="JBJQOH010000004">
    <property type="protein sequence ID" value="KAL3688579.1"/>
    <property type="molecule type" value="Genomic_DNA"/>
</dbReference>
<dbReference type="InterPro" id="IPR024934">
    <property type="entry name" value="Rubredoxin-like_dom"/>
</dbReference>
<evidence type="ECO:0000313" key="3">
    <source>
        <dbReference type="EMBL" id="KAL3688579.1"/>
    </source>
</evidence>
<sequence>MAAIQSVIASVSASRLSSVATFSTTGSRSSSGLQVRAWGKPTARRGRGLSVRADAAEEDYESPERGGAFSPGPPSTAPGVSGTEAPTAVYTKTTPIEQGGVPKEKRLAYICQSCGYIYDLDTPFEEQDDATYACPVCNAAKADFIMSNTTLGEEPYDVTRDDTVDGKPDSEKSGNMN</sequence>
<dbReference type="PANTHER" id="PTHR48136">
    <property type="entry name" value="RUBREDOXIN-LIKE SUPERFAMILY PROTEIN"/>
    <property type="match status" value="1"/>
</dbReference>